<organism evidence="1 2">
    <name type="scientific">Microbispora rosea</name>
    <dbReference type="NCBI Taxonomy" id="58117"/>
    <lineage>
        <taxon>Bacteria</taxon>
        <taxon>Bacillati</taxon>
        <taxon>Actinomycetota</taxon>
        <taxon>Actinomycetes</taxon>
        <taxon>Streptosporangiales</taxon>
        <taxon>Streptosporangiaceae</taxon>
        <taxon>Microbispora</taxon>
    </lineage>
</organism>
<dbReference type="STRING" id="58117.SAMN05421833_10965"/>
<keyword evidence="2" id="KW-1185">Reference proteome</keyword>
<name>A0A1N7AZH4_9ACTN</name>
<gene>
    <name evidence="1" type="ORF">SAMN05421833_10965</name>
</gene>
<dbReference type="Proteomes" id="UP000186096">
    <property type="component" value="Unassembled WGS sequence"/>
</dbReference>
<proteinExistence type="predicted"/>
<dbReference type="AlphaFoldDB" id="A0A1N7AZH4"/>
<evidence type="ECO:0000313" key="1">
    <source>
        <dbReference type="EMBL" id="SIR44517.1"/>
    </source>
</evidence>
<dbReference type="EMBL" id="FTNI01000009">
    <property type="protein sequence ID" value="SIR44517.1"/>
    <property type="molecule type" value="Genomic_DNA"/>
</dbReference>
<reference evidence="2" key="1">
    <citation type="submission" date="2017-01" db="EMBL/GenBank/DDBJ databases">
        <authorList>
            <person name="Varghese N."/>
            <person name="Submissions S."/>
        </authorList>
    </citation>
    <scope>NUCLEOTIDE SEQUENCE [LARGE SCALE GENOMIC DNA]</scope>
    <source>
        <strain evidence="2">ATCC 12950</strain>
    </source>
</reference>
<accession>A0A1N7AZH4</accession>
<protein>
    <submittedName>
        <fullName evidence="1">Uncharacterized protein</fullName>
    </submittedName>
</protein>
<sequence>MLLVCPDAYIARRAMSLPDDPAGTLRAAGPKPLGRA</sequence>
<evidence type="ECO:0000313" key="2">
    <source>
        <dbReference type="Proteomes" id="UP000186096"/>
    </source>
</evidence>